<feature type="domain" description="Type III restriction enzyme C-terminal endonuclease" evidence="2">
    <location>
        <begin position="771"/>
        <end position="875"/>
    </location>
</feature>
<name>A0A977L5B6_9CYAN</name>
<protein>
    <submittedName>
        <fullName evidence="3">DEAD/DEAH box helicase family protein</fullName>
    </submittedName>
</protein>
<dbReference type="PANTHER" id="PTHR47396:SF1">
    <property type="entry name" value="ATP-DEPENDENT HELICASE IRC3-RELATED"/>
    <property type="match status" value="1"/>
</dbReference>
<keyword evidence="3" id="KW-0378">Hydrolase</keyword>
<gene>
    <name evidence="3" type="ORF">KA717_18925</name>
</gene>
<dbReference type="PANTHER" id="PTHR47396">
    <property type="entry name" value="TYPE I RESTRICTION ENZYME ECOKI R PROTEIN"/>
    <property type="match status" value="1"/>
</dbReference>
<dbReference type="Gene3D" id="3.40.50.300">
    <property type="entry name" value="P-loop containing nucleotide triphosphate hydrolases"/>
    <property type="match status" value="2"/>
</dbReference>
<dbReference type="SUPFAM" id="SSF52540">
    <property type="entry name" value="P-loop containing nucleoside triphosphate hydrolases"/>
    <property type="match status" value="2"/>
</dbReference>
<dbReference type="InterPro" id="IPR045572">
    <property type="entry name" value="RE_endonuc_C"/>
</dbReference>
<keyword evidence="3" id="KW-0067">ATP-binding</keyword>
<dbReference type="AlphaFoldDB" id="A0A977L5B6"/>
<evidence type="ECO:0000313" key="3">
    <source>
        <dbReference type="EMBL" id="UXE64365.1"/>
    </source>
</evidence>
<dbReference type="InterPro" id="IPR006935">
    <property type="entry name" value="Helicase/UvrB_N"/>
</dbReference>
<sequence>MKIQFDSQQQYQLDAVKAIADLFDGQPLANGQFEINVSLDFGGTMTEMGFGNQLKLSPTEILANIKTIQERNEIEVITSEKDTFLEQGLNFSVEMETGTGKTYVYLRTIHELNARYGFTKFIIVVPSVPIREGVLKNLAITKDHFQSLYGNQPFDYWIYNSKRVSNLRQFANSNQLQILVINIDAFNKKDISIIYKDQDGLSGHRPIEFIQATNPIVILDEPQNMESDKAKEAIATLNPLCTLRYSATHKNLYNLLYKLDPIKAYDLKLVKQITVTSALEENSFNQPYLYLESIKATKTKITAKLALDVQTGNTISRKTIAISNNGIDLYQISGERELYQGYIVDCIDAGVGYISFTNGVSLNIGEAIGNYGDDLMKAQIRETIKEHLDKELSVKNLLSDRPLKVLSLFFIDRVDNYAKTDGKLRQWFIQIYQELSQLSRYQNLNLPPVEEVHNGYFAQDKQGNAKDTSGSSIADDTAYELIMKDKERLLSPTEPLRFIFSHSALREGWDNPNVFQICMLREVQSQVGRRQTIGRGLRLPVDATGIRVFDPIINRLTVIANERYADFARALQTEIEEDCGVNFAGRIKNNRDRRPANLMPKWKENKDFLALWEKIKHKTRYSVEYNTSKLIEDSAQQIQQMATINAPKIRLKKVSLNYANTGINSQLLSVTSSKTESIIFNIPDIIGYLQRQTELTRDTLSQILIKSKRLSDILVNPQQFLELATKAIRFTMQQLMINGIKYERIAGEEYEMRLFESYEISGFIDNMLSVEHSIYDAIEYQSETERQFADILDGREDIKLFLKLPSWFKVETPIGTYNPDWAIVKQEFDEEQKLYLIRETKATKDQFKLRAGEGAKIYCGQQHFEMLNVDVAVVTNASEV</sequence>
<evidence type="ECO:0000259" key="2">
    <source>
        <dbReference type="Pfam" id="PF19778"/>
    </source>
</evidence>
<dbReference type="EMBL" id="CP073041">
    <property type="protein sequence ID" value="UXE64365.1"/>
    <property type="molecule type" value="Genomic_DNA"/>
</dbReference>
<evidence type="ECO:0000259" key="1">
    <source>
        <dbReference type="Pfam" id="PF04851"/>
    </source>
</evidence>
<dbReference type="Pfam" id="PF04851">
    <property type="entry name" value="ResIII"/>
    <property type="match status" value="1"/>
</dbReference>
<dbReference type="Proteomes" id="UP001065613">
    <property type="component" value="Chromosome"/>
</dbReference>
<dbReference type="GO" id="GO:0003677">
    <property type="term" value="F:DNA binding"/>
    <property type="evidence" value="ECO:0007669"/>
    <property type="project" value="InterPro"/>
</dbReference>
<keyword evidence="3" id="KW-0547">Nucleotide-binding</keyword>
<dbReference type="KEGG" id="wna:KA717_18925"/>
<accession>A0A977L5B6</accession>
<organism evidence="3">
    <name type="scientific">Woronichinia naegeliana WA131</name>
    <dbReference type="NCBI Taxonomy" id="2824559"/>
    <lineage>
        <taxon>Bacteria</taxon>
        <taxon>Bacillati</taxon>
        <taxon>Cyanobacteriota</taxon>
        <taxon>Cyanophyceae</taxon>
        <taxon>Synechococcales</taxon>
        <taxon>Coelosphaeriaceae</taxon>
        <taxon>Woronichinia</taxon>
    </lineage>
</organism>
<feature type="domain" description="Helicase/UvrB N-terminal" evidence="1">
    <location>
        <begin position="72"/>
        <end position="250"/>
    </location>
</feature>
<dbReference type="GO" id="GO:0005829">
    <property type="term" value="C:cytosol"/>
    <property type="evidence" value="ECO:0007669"/>
    <property type="project" value="TreeGrafter"/>
</dbReference>
<dbReference type="GO" id="GO:0005524">
    <property type="term" value="F:ATP binding"/>
    <property type="evidence" value="ECO:0007669"/>
    <property type="project" value="InterPro"/>
</dbReference>
<dbReference type="GO" id="GO:0004386">
    <property type="term" value="F:helicase activity"/>
    <property type="evidence" value="ECO:0007669"/>
    <property type="project" value="UniProtKB-KW"/>
</dbReference>
<dbReference type="GO" id="GO:0015668">
    <property type="term" value="F:type III site-specific deoxyribonuclease activity"/>
    <property type="evidence" value="ECO:0007669"/>
    <property type="project" value="InterPro"/>
</dbReference>
<dbReference type="InterPro" id="IPR027417">
    <property type="entry name" value="P-loop_NTPase"/>
</dbReference>
<dbReference type="Pfam" id="PF19778">
    <property type="entry name" value="RE_endonuc"/>
    <property type="match status" value="1"/>
</dbReference>
<reference evidence="3" key="1">
    <citation type="submission" date="2021-04" db="EMBL/GenBank/DDBJ databases">
        <title>Genome sequence of Woronichinia naegeliana from Washington state freshwater lake bloom.</title>
        <authorList>
            <person name="Dreher T.W."/>
        </authorList>
    </citation>
    <scope>NUCLEOTIDE SEQUENCE</scope>
    <source>
        <strain evidence="3">WA131</strain>
    </source>
</reference>
<dbReference type="InterPro" id="IPR050742">
    <property type="entry name" value="Helicase_Restrict-Modif_Enz"/>
</dbReference>
<keyword evidence="3" id="KW-0347">Helicase</keyword>
<proteinExistence type="predicted"/>